<comment type="caution">
    <text evidence="1">The sequence shown here is derived from an EMBL/GenBank/DDBJ whole genome shotgun (WGS) entry which is preliminary data.</text>
</comment>
<evidence type="ECO:0000313" key="2">
    <source>
        <dbReference type="Proteomes" id="UP000324222"/>
    </source>
</evidence>
<accession>A0A5B7FYE4</accession>
<keyword evidence="2" id="KW-1185">Reference proteome</keyword>
<reference evidence="1 2" key="1">
    <citation type="submission" date="2019-05" db="EMBL/GenBank/DDBJ databases">
        <title>Another draft genome of Portunus trituberculatus and its Hox gene families provides insights of decapod evolution.</title>
        <authorList>
            <person name="Jeong J.-H."/>
            <person name="Song I."/>
            <person name="Kim S."/>
            <person name="Choi T."/>
            <person name="Kim D."/>
            <person name="Ryu S."/>
            <person name="Kim W."/>
        </authorList>
    </citation>
    <scope>NUCLEOTIDE SEQUENCE [LARGE SCALE GENOMIC DNA]</scope>
    <source>
        <tissue evidence="1">Muscle</tissue>
    </source>
</reference>
<dbReference type="AlphaFoldDB" id="A0A5B7FYE4"/>
<organism evidence="1 2">
    <name type="scientific">Portunus trituberculatus</name>
    <name type="common">Swimming crab</name>
    <name type="synonym">Neptunus trituberculatus</name>
    <dbReference type="NCBI Taxonomy" id="210409"/>
    <lineage>
        <taxon>Eukaryota</taxon>
        <taxon>Metazoa</taxon>
        <taxon>Ecdysozoa</taxon>
        <taxon>Arthropoda</taxon>
        <taxon>Crustacea</taxon>
        <taxon>Multicrustacea</taxon>
        <taxon>Malacostraca</taxon>
        <taxon>Eumalacostraca</taxon>
        <taxon>Eucarida</taxon>
        <taxon>Decapoda</taxon>
        <taxon>Pleocyemata</taxon>
        <taxon>Brachyura</taxon>
        <taxon>Eubrachyura</taxon>
        <taxon>Portunoidea</taxon>
        <taxon>Portunidae</taxon>
        <taxon>Portuninae</taxon>
        <taxon>Portunus</taxon>
    </lineage>
</organism>
<proteinExistence type="predicted"/>
<dbReference type="Proteomes" id="UP000324222">
    <property type="component" value="Unassembled WGS sequence"/>
</dbReference>
<dbReference type="EMBL" id="VSRR010010285">
    <property type="protein sequence ID" value="MPC51602.1"/>
    <property type="molecule type" value="Genomic_DNA"/>
</dbReference>
<protein>
    <submittedName>
        <fullName evidence="1">Uncharacterized protein</fullName>
    </submittedName>
</protein>
<name>A0A5B7FYE4_PORTR</name>
<evidence type="ECO:0000313" key="1">
    <source>
        <dbReference type="EMBL" id="MPC51602.1"/>
    </source>
</evidence>
<gene>
    <name evidence="1" type="ORF">E2C01_045451</name>
</gene>
<sequence length="69" mass="7922">MEGQLRFEGERLSLQEHIKILGVTISRELRYDTHITSVARQISQRVSALRRVAGCLDPRGIFTLSHLYV</sequence>